<accession>Q54RW2</accession>
<dbReference type="PANTHER" id="PTHR37943:SF1">
    <property type="entry name" value="PROTEIN VES"/>
    <property type="match status" value="1"/>
</dbReference>
<dbReference type="RefSeq" id="XP_639375.1">
    <property type="nucleotide sequence ID" value="XM_634283.1"/>
</dbReference>
<protein>
    <submittedName>
        <fullName evidence="1">Uncharacterized protein</fullName>
    </submittedName>
</protein>
<dbReference type="STRING" id="44689.Q54RW2"/>
<evidence type="ECO:0000313" key="1">
    <source>
        <dbReference type="EMBL" id="EAL66019.1"/>
    </source>
</evidence>
<dbReference type="SUPFAM" id="SSF51182">
    <property type="entry name" value="RmlC-like cupins"/>
    <property type="match status" value="1"/>
</dbReference>
<dbReference type="dictyBase" id="DDB_G0282879"/>
<comment type="caution">
    <text evidence="1">The sequence shown here is derived from an EMBL/GenBank/DDBJ whole genome shotgun (WGS) entry which is preliminary data.</text>
</comment>
<dbReference type="eggNOG" id="ENOG502SEIY">
    <property type="taxonomic scope" value="Eukaryota"/>
</dbReference>
<organism evidence="1 2">
    <name type="scientific">Dictyostelium discoideum</name>
    <name type="common">Social amoeba</name>
    <dbReference type="NCBI Taxonomy" id="44689"/>
    <lineage>
        <taxon>Eukaryota</taxon>
        <taxon>Amoebozoa</taxon>
        <taxon>Evosea</taxon>
        <taxon>Eumycetozoa</taxon>
        <taxon>Dictyostelia</taxon>
        <taxon>Dictyosteliales</taxon>
        <taxon>Dictyosteliaceae</taxon>
        <taxon>Dictyostelium</taxon>
    </lineage>
</organism>
<dbReference type="KEGG" id="ddi:DDB_G0282879"/>
<dbReference type="VEuPathDB" id="AmoebaDB:DDB_G0282879"/>
<evidence type="ECO:0000313" key="2">
    <source>
        <dbReference type="Proteomes" id="UP000002195"/>
    </source>
</evidence>
<dbReference type="HOGENOM" id="CLU_974630_0_0_1"/>
<dbReference type="InterPro" id="IPR014710">
    <property type="entry name" value="RmlC-like_jellyroll"/>
</dbReference>
<dbReference type="InterPro" id="IPR010282">
    <property type="entry name" value="Uncharacterised_HutD/Ves"/>
</dbReference>
<dbReference type="Proteomes" id="UP000002195">
    <property type="component" value="Unassembled WGS sequence"/>
</dbReference>
<dbReference type="PaxDb" id="44689-DDB0205007"/>
<proteinExistence type="predicted"/>
<reference evidence="1 2" key="1">
    <citation type="journal article" date="2005" name="Nature">
        <title>The genome of the social amoeba Dictyostelium discoideum.</title>
        <authorList>
            <consortium name="The Dictyostelium discoideum Sequencing Consortium"/>
            <person name="Eichinger L."/>
            <person name="Pachebat J.A."/>
            <person name="Glockner G."/>
            <person name="Rajandream M.A."/>
            <person name="Sucgang R."/>
            <person name="Berriman M."/>
            <person name="Song J."/>
            <person name="Olsen R."/>
            <person name="Szafranski K."/>
            <person name="Xu Q."/>
            <person name="Tunggal B."/>
            <person name="Kummerfeld S."/>
            <person name="Madera M."/>
            <person name="Konfortov B.A."/>
            <person name="Rivero F."/>
            <person name="Bankier A.T."/>
            <person name="Lehmann R."/>
            <person name="Hamlin N."/>
            <person name="Davies R."/>
            <person name="Gaudet P."/>
            <person name="Fey P."/>
            <person name="Pilcher K."/>
            <person name="Chen G."/>
            <person name="Saunders D."/>
            <person name="Sodergren E."/>
            <person name="Davis P."/>
            <person name="Kerhornou A."/>
            <person name="Nie X."/>
            <person name="Hall N."/>
            <person name="Anjard C."/>
            <person name="Hemphill L."/>
            <person name="Bason N."/>
            <person name="Farbrother P."/>
            <person name="Desany B."/>
            <person name="Just E."/>
            <person name="Morio T."/>
            <person name="Rost R."/>
            <person name="Churcher C."/>
            <person name="Cooper J."/>
            <person name="Haydock S."/>
            <person name="van Driessche N."/>
            <person name="Cronin A."/>
            <person name="Goodhead I."/>
            <person name="Muzny D."/>
            <person name="Mourier T."/>
            <person name="Pain A."/>
            <person name="Lu M."/>
            <person name="Harper D."/>
            <person name="Lindsay R."/>
            <person name="Hauser H."/>
            <person name="James K."/>
            <person name="Quiles M."/>
            <person name="Madan Babu M."/>
            <person name="Saito T."/>
            <person name="Buchrieser C."/>
            <person name="Wardroper A."/>
            <person name="Felder M."/>
            <person name="Thangavelu M."/>
            <person name="Johnson D."/>
            <person name="Knights A."/>
            <person name="Loulseged H."/>
            <person name="Mungall K."/>
            <person name="Oliver K."/>
            <person name="Price C."/>
            <person name="Quail M.A."/>
            <person name="Urushihara H."/>
            <person name="Hernandez J."/>
            <person name="Rabbinowitsch E."/>
            <person name="Steffen D."/>
            <person name="Sanders M."/>
            <person name="Ma J."/>
            <person name="Kohara Y."/>
            <person name="Sharp S."/>
            <person name="Simmonds M."/>
            <person name="Spiegler S."/>
            <person name="Tivey A."/>
            <person name="Sugano S."/>
            <person name="White B."/>
            <person name="Walker D."/>
            <person name="Woodward J."/>
            <person name="Winckler T."/>
            <person name="Tanaka Y."/>
            <person name="Shaulsky G."/>
            <person name="Schleicher M."/>
            <person name="Weinstock G."/>
            <person name="Rosenthal A."/>
            <person name="Cox E.C."/>
            <person name="Chisholm R.L."/>
            <person name="Gibbs R."/>
            <person name="Loomis W.F."/>
            <person name="Platzer M."/>
            <person name="Kay R.R."/>
            <person name="Williams J."/>
            <person name="Dear P.H."/>
            <person name="Noegel A.A."/>
            <person name="Barrell B."/>
            <person name="Kuspa A."/>
        </authorList>
    </citation>
    <scope>NUCLEOTIDE SEQUENCE [LARGE SCALE GENOMIC DNA]</scope>
    <source>
        <strain evidence="1 2">AX4</strain>
    </source>
</reference>
<gene>
    <name evidence="1" type="ORF">DDB_G0282879</name>
</gene>
<dbReference type="PANTHER" id="PTHR37943">
    <property type="entry name" value="PROTEIN VES"/>
    <property type="match status" value="1"/>
</dbReference>
<dbReference type="Gene3D" id="2.60.120.10">
    <property type="entry name" value="Jelly Rolls"/>
    <property type="match status" value="1"/>
</dbReference>
<sequence length="286" mass="32906">MYWKIKEKCDYDHMVWRNGKGKSTQIHIEPIGSTLNDSFTYRISRAVVGTAGPFSTFDGYNRSLLILKGNRLSLFHRQKPNESIDLDYFKPYNFNGGYETDSVFLPNENNDKQQQQQPLLAVKNNFIDNNCSVSPNSPICFQQPLIATSQLNEVEETYDFSVISKDSEINHKVEVISFDDIDDIDDDEDENNKISKIIDLNPSDFVNNSTLIFYSYNSEVTIEYIGVENSKLKASLLSDQTLIIKELSFDKFNPQHTKILITHLKRPIKSEPSKLIYVKIEPKLIN</sequence>
<dbReference type="FunCoup" id="Q54RW2">
    <property type="interactions" value="435"/>
</dbReference>
<dbReference type="Pfam" id="PF05962">
    <property type="entry name" value="HutD"/>
    <property type="match status" value="1"/>
</dbReference>
<dbReference type="OMA" id="HMVWRNG"/>
<dbReference type="AlphaFoldDB" id="Q54RW2"/>
<keyword evidence="2" id="KW-1185">Reference proteome</keyword>
<dbReference type="GeneID" id="8623814"/>
<dbReference type="InParanoid" id="Q54RW2"/>
<dbReference type="InterPro" id="IPR011051">
    <property type="entry name" value="RmlC_Cupin_sf"/>
</dbReference>
<dbReference type="EMBL" id="AAFI02000047">
    <property type="protein sequence ID" value="EAL66019.1"/>
    <property type="molecule type" value="Genomic_DNA"/>
</dbReference>
<name>Q54RW2_DICDI</name>